<dbReference type="Proteomes" id="UP001183176">
    <property type="component" value="Unassembled WGS sequence"/>
</dbReference>
<proteinExistence type="predicted"/>
<keyword evidence="2" id="KW-0472">Membrane</keyword>
<feature type="transmembrane region" description="Helical" evidence="2">
    <location>
        <begin position="118"/>
        <end position="137"/>
    </location>
</feature>
<name>A0ABU2JGK3_9ACTN</name>
<accession>A0ABU2JGK3</accession>
<dbReference type="RefSeq" id="WP_311425263.1">
    <property type="nucleotide sequence ID" value="NZ_JAVREH010000071.1"/>
</dbReference>
<keyword evidence="4" id="KW-1185">Reference proteome</keyword>
<evidence type="ECO:0000313" key="3">
    <source>
        <dbReference type="EMBL" id="MDT0264120.1"/>
    </source>
</evidence>
<protein>
    <submittedName>
        <fullName evidence="3">Pilin</fullName>
    </submittedName>
</protein>
<evidence type="ECO:0000313" key="4">
    <source>
        <dbReference type="Proteomes" id="UP001183176"/>
    </source>
</evidence>
<evidence type="ECO:0000256" key="1">
    <source>
        <dbReference type="SAM" id="MobiDB-lite"/>
    </source>
</evidence>
<comment type="caution">
    <text evidence="3">The sequence shown here is derived from an EMBL/GenBank/DDBJ whole genome shotgun (WGS) entry which is preliminary data.</text>
</comment>
<feature type="region of interest" description="Disordered" evidence="1">
    <location>
        <begin position="1"/>
        <end position="22"/>
    </location>
</feature>
<dbReference type="Pfam" id="PF18895">
    <property type="entry name" value="T4SS_pilin"/>
    <property type="match status" value="1"/>
</dbReference>
<sequence>MRLTRQPHPATDRHRETTGHRGARWPARRWRLGAAAVVSAVICAALLAPSAAVADPLRELALAGSVDEVLTNVRNWIMGILAGVATVFLTIGGLRYVMAAGDPGEVAKAKIAFKSASIGYALAALAPLVVTVLQGIVGA</sequence>
<dbReference type="EMBL" id="JAVREH010000071">
    <property type="protein sequence ID" value="MDT0264120.1"/>
    <property type="molecule type" value="Genomic_DNA"/>
</dbReference>
<feature type="compositionally biased region" description="Basic and acidic residues" evidence="1">
    <location>
        <begin position="10"/>
        <end position="19"/>
    </location>
</feature>
<reference evidence="4" key="1">
    <citation type="submission" date="2023-07" db="EMBL/GenBank/DDBJ databases">
        <title>30 novel species of actinomycetes from the DSMZ collection.</title>
        <authorList>
            <person name="Nouioui I."/>
        </authorList>
    </citation>
    <scope>NUCLEOTIDE SEQUENCE [LARGE SCALE GENOMIC DNA]</scope>
    <source>
        <strain evidence="4">DSM 44399</strain>
    </source>
</reference>
<evidence type="ECO:0000256" key="2">
    <source>
        <dbReference type="SAM" id="Phobius"/>
    </source>
</evidence>
<feature type="transmembrane region" description="Helical" evidence="2">
    <location>
        <begin position="76"/>
        <end position="97"/>
    </location>
</feature>
<keyword evidence="2" id="KW-1133">Transmembrane helix</keyword>
<keyword evidence="2" id="KW-0812">Transmembrane</keyword>
<dbReference type="InterPro" id="IPR043993">
    <property type="entry name" value="T4SS_pilin"/>
</dbReference>
<organism evidence="3 4">
    <name type="scientific">Jatrophihabitans lederbergiae</name>
    <dbReference type="NCBI Taxonomy" id="3075547"/>
    <lineage>
        <taxon>Bacteria</taxon>
        <taxon>Bacillati</taxon>
        <taxon>Actinomycetota</taxon>
        <taxon>Actinomycetes</taxon>
        <taxon>Jatrophihabitantales</taxon>
        <taxon>Jatrophihabitantaceae</taxon>
        <taxon>Jatrophihabitans</taxon>
    </lineage>
</organism>
<gene>
    <name evidence="3" type="ORF">RM423_22375</name>
</gene>